<dbReference type="PROSITE" id="PS00061">
    <property type="entry name" value="ADH_SHORT"/>
    <property type="match status" value="1"/>
</dbReference>
<evidence type="ECO:0008006" key="6">
    <source>
        <dbReference type="Google" id="ProtNLM"/>
    </source>
</evidence>
<protein>
    <recommendedName>
        <fullName evidence="6">3-oxoacyl-reductase</fullName>
    </recommendedName>
</protein>
<dbReference type="PRINTS" id="PR00081">
    <property type="entry name" value="GDHRDH"/>
</dbReference>
<dbReference type="PANTHER" id="PTHR42760">
    <property type="entry name" value="SHORT-CHAIN DEHYDROGENASES/REDUCTASES FAMILY MEMBER"/>
    <property type="match status" value="1"/>
</dbReference>
<keyword evidence="5" id="KW-1185">Reference proteome</keyword>
<dbReference type="Proteomes" id="UP000193467">
    <property type="component" value="Unassembled WGS sequence"/>
</dbReference>
<dbReference type="InParanoid" id="A0A1Y2EMH5"/>
<dbReference type="AlphaFoldDB" id="A0A1Y2EMH5"/>
<evidence type="ECO:0000313" key="5">
    <source>
        <dbReference type="Proteomes" id="UP000193467"/>
    </source>
</evidence>
<dbReference type="PANTHER" id="PTHR42760:SF133">
    <property type="entry name" value="3-OXOACYL-[ACYL-CARRIER-PROTEIN] REDUCTASE"/>
    <property type="match status" value="1"/>
</dbReference>
<organism evidence="4 5">
    <name type="scientific">Leucosporidium creatinivorum</name>
    <dbReference type="NCBI Taxonomy" id="106004"/>
    <lineage>
        <taxon>Eukaryota</taxon>
        <taxon>Fungi</taxon>
        <taxon>Dikarya</taxon>
        <taxon>Basidiomycota</taxon>
        <taxon>Pucciniomycotina</taxon>
        <taxon>Microbotryomycetes</taxon>
        <taxon>Leucosporidiales</taxon>
        <taxon>Leucosporidium</taxon>
    </lineage>
</organism>
<dbReference type="FunFam" id="3.40.50.720:FF:000084">
    <property type="entry name" value="Short-chain dehydrogenase reductase"/>
    <property type="match status" value="1"/>
</dbReference>
<reference evidence="4 5" key="1">
    <citation type="submission" date="2016-07" db="EMBL/GenBank/DDBJ databases">
        <title>Pervasive Adenine N6-methylation of Active Genes in Fungi.</title>
        <authorList>
            <consortium name="DOE Joint Genome Institute"/>
            <person name="Mondo S.J."/>
            <person name="Dannebaum R.O."/>
            <person name="Kuo R.C."/>
            <person name="Labutti K."/>
            <person name="Haridas S."/>
            <person name="Kuo A."/>
            <person name="Salamov A."/>
            <person name="Ahrendt S.R."/>
            <person name="Lipzen A."/>
            <person name="Sullivan W."/>
            <person name="Andreopoulos W.B."/>
            <person name="Clum A."/>
            <person name="Lindquist E."/>
            <person name="Daum C."/>
            <person name="Ramamoorthy G.K."/>
            <person name="Gryganskyi A."/>
            <person name="Culley D."/>
            <person name="Magnuson J.K."/>
            <person name="James T.Y."/>
            <person name="O'Malley M.A."/>
            <person name="Stajich J.E."/>
            <person name="Spatafora J.W."/>
            <person name="Visel A."/>
            <person name="Grigoriev I.V."/>
        </authorList>
    </citation>
    <scope>NUCLEOTIDE SEQUENCE [LARGE SCALE GENOMIC DNA]</scope>
    <source>
        <strain evidence="4 5">62-1032</strain>
    </source>
</reference>
<dbReference type="GO" id="GO:0016616">
    <property type="term" value="F:oxidoreductase activity, acting on the CH-OH group of donors, NAD or NADP as acceptor"/>
    <property type="evidence" value="ECO:0007669"/>
    <property type="project" value="TreeGrafter"/>
</dbReference>
<evidence type="ECO:0000313" key="4">
    <source>
        <dbReference type="EMBL" id="ORY72770.1"/>
    </source>
</evidence>
<dbReference type="CDD" id="cd05233">
    <property type="entry name" value="SDR_c"/>
    <property type="match status" value="1"/>
</dbReference>
<dbReference type="OrthoDB" id="47007at2759"/>
<evidence type="ECO:0000256" key="1">
    <source>
        <dbReference type="ARBA" id="ARBA00006484"/>
    </source>
</evidence>
<dbReference type="GO" id="GO:0048038">
    <property type="term" value="F:quinone binding"/>
    <property type="evidence" value="ECO:0007669"/>
    <property type="project" value="TreeGrafter"/>
</dbReference>
<dbReference type="Gene3D" id="3.40.50.720">
    <property type="entry name" value="NAD(P)-binding Rossmann-like Domain"/>
    <property type="match status" value="1"/>
</dbReference>
<dbReference type="InterPro" id="IPR002347">
    <property type="entry name" value="SDR_fam"/>
</dbReference>
<sequence>MSPAAPNTIVVTGSASGMGLATAQLLFRAGYSVALVDLSQAALDKVVSELNSSAQGSQKAWGKAANVGSTAALKELFAEAQNELGPIYGVAHLAGILGGMGPVHEQSEEDIDRVVQVNFLGTVKVVREAVNVFRAQGNPPESGYPIVTIGSFMIAKPVPGSAVYAATKGAVKTFAQAVAKENAEVGIRINVVNPGGIRTAMTEPLIKAVGEGIPRDVVAQGRWGKPEEVGNMIEFLLSPKASFITGSTFDVDGGRNA</sequence>
<keyword evidence="2" id="KW-0521">NADP</keyword>
<name>A0A1Y2EMH5_9BASI</name>
<dbReference type="Pfam" id="PF13561">
    <property type="entry name" value="adh_short_C2"/>
    <property type="match status" value="1"/>
</dbReference>
<dbReference type="EMBL" id="MCGR01000050">
    <property type="protein sequence ID" value="ORY72770.1"/>
    <property type="molecule type" value="Genomic_DNA"/>
</dbReference>
<evidence type="ECO:0000256" key="3">
    <source>
        <dbReference type="ARBA" id="ARBA00023002"/>
    </source>
</evidence>
<evidence type="ECO:0000256" key="2">
    <source>
        <dbReference type="ARBA" id="ARBA00022857"/>
    </source>
</evidence>
<proteinExistence type="inferred from homology"/>
<dbReference type="SUPFAM" id="SSF51735">
    <property type="entry name" value="NAD(P)-binding Rossmann-fold domains"/>
    <property type="match status" value="1"/>
</dbReference>
<dbReference type="FunCoup" id="A0A1Y2EMH5">
    <property type="interactions" value="155"/>
</dbReference>
<gene>
    <name evidence="4" type="ORF">BCR35DRAFT_354326</name>
</gene>
<dbReference type="GO" id="GO:0006633">
    <property type="term" value="P:fatty acid biosynthetic process"/>
    <property type="evidence" value="ECO:0007669"/>
    <property type="project" value="TreeGrafter"/>
</dbReference>
<keyword evidence="3" id="KW-0560">Oxidoreductase</keyword>
<dbReference type="InterPro" id="IPR036291">
    <property type="entry name" value="NAD(P)-bd_dom_sf"/>
</dbReference>
<dbReference type="InterPro" id="IPR020904">
    <property type="entry name" value="Sc_DH/Rdtase_CS"/>
</dbReference>
<dbReference type="STRING" id="106004.A0A1Y2EMH5"/>
<comment type="similarity">
    <text evidence="1">Belongs to the short-chain dehydrogenases/reductases (SDR) family.</text>
</comment>
<accession>A0A1Y2EMH5</accession>
<comment type="caution">
    <text evidence="4">The sequence shown here is derived from an EMBL/GenBank/DDBJ whole genome shotgun (WGS) entry which is preliminary data.</text>
</comment>